<dbReference type="EMBL" id="CP119316">
    <property type="protein sequence ID" value="WEK46216.1"/>
    <property type="molecule type" value="Genomic_DNA"/>
</dbReference>
<accession>A0AAJ5X604</accession>
<dbReference type="InterPro" id="IPR029063">
    <property type="entry name" value="SAM-dependent_MTases_sf"/>
</dbReference>
<keyword evidence="1" id="KW-1133">Transmembrane helix</keyword>
<keyword evidence="1" id="KW-0472">Membrane</keyword>
<keyword evidence="1" id="KW-0812">Transmembrane</keyword>
<protein>
    <submittedName>
        <fullName evidence="2">DUF3419 family protein</fullName>
    </submittedName>
</protein>
<feature type="transmembrane region" description="Helical" evidence="1">
    <location>
        <begin position="171"/>
        <end position="188"/>
    </location>
</feature>
<name>A0AAJ5X604_9SPHN</name>
<dbReference type="KEGG" id="acob:P0Y56_14535"/>
<evidence type="ECO:0000313" key="3">
    <source>
        <dbReference type="Proteomes" id="UP001218362"/>
    </source>
</evidence>
<organism evidence="2 3">
    <name type="scientific">Candidatus Andeanibacterium colombiense</name>
    <dbReference type="NCBI Taxonomy" id="3121345"/>
    <lineage>
        <taxon>Bacteria</taxon>
        <taxon>Pseudomonadati</taxon>
        <taxon>Pseudomonadota</taxon>
        <taxon>Alphaproteobacteria</taxon>
        <taxon>Sphingomonadales</taxon>
        <taxon>Sphingomonadaceae</taxon>
        <taxon>Candidatus Andeanibacterium</taxon>
    </lineage>
</organism>
<dbReference type="Proteomes" id="UP001218362">
    <property type="component" value="Chromosome"/>
</dbReference>
<evidence type="ECO:0000313" key="2">
    <source>
        <dbReference type="EMBL" id="WEK46216.1"/>
    </source>
</evidence>
<dbReference type="SUPFAM" id="SSF53335">
    <property type="entry name" value="S-adenosyl-L-methionine-dependent methyltransferases"/>
    <property type="match status" value="1"/>
</dbReference>
<gene>
    <name evidence="2" type="ORF">P0Y56_14535</name>
</gene>
<dbReference type="AlphaFoldDB" id="A0AAJ5X604"/>
<dbReference type="PANTHER" id="PTHR47473">
    <property type="entry name" value="BTA1P"/>
    <property type="match status" value="1"/>
</dbReference>
<evidence type="ECO:0000256" key="1">
    <source>
        <dbReference type="SAM" id="Phobius"/>
    </source>
</evidence>
<reference evidence="2" key="1">
    <citation type="submission" date="2023-03" db="EMBL/GenBank/DDBJ databases">
        <title>Andean soil-derived lignocellulolytic bacterial consortium as a source of novel taxa and putative plastic-active enzymes.</title>
        <authorList>
            <person name="Diaz-Garcia L."/>
            <person name="Chuvochina M."/>
            <person name="Feuerriegel G."/>
            <person name="Bunk B."/>
            <person name="Sproer C."/>
            <person name="Streit W.R."/>
            <person name="Rodriguez L.M."/>
            <person name="Overmann J."/>
            <person name="Jimenez D.J."/>
        </authorList>
    </citation>
    <scope>NUCLEOTIDE SEQUENCE</scope>
    <source>
        <strain evidence="2">MAG 26</strain>
    </source>
</reference>
<dbReference type="Pfam" id="PF11899">
    <property type="entry name" value="DUF3419"/>
    <property type="match status" value="1"/>
</dbReference>
<dbReference type="InterPro" id="IPR021829">
    <property type="entry name" value="DUF3419"/>
</dbReference>
<dbReference type="PANTHER" id="PTHR47473:SF1">
    <property type="entry name" value="METHYLTRANSFERASE DOMAIN-CONTAINING PROTEIN"/>
    <property type="match status" value="1"/>
</dbReference>
<proteinExistence type="predicted"/>
<sequence>MKRDIALKAPARKSHGGKLIEKAAVTSKGFGPTALLERAFALAFRGLVYPQIWEDPLADMAGLEMGPGDHVVTISSGGCNAFSYLTANPAKVTAVDLNAAHVALGKLKRAALMHLPSYAQFRRFFAEASSSENVTAYHRFIAPQLDPRSRHYWESRDLLGRRRIDMFAKGFYRYGLLGNFIGFVHFLARMHGVQPAKVLEAQGIEEQRAYFEAHFLPFFDKPLLRWLTRRKASLFGLGIPPAQYDKLAGGRTMVDVLRERLEKLTCGFDFRDNYFAWQAFGRTYSAAPDASLPPYLQEANYKALRERLGGIEVLQANMTDYLAAQEAHSVDKYLLLDAQDWMNDQQLNELWAQICRTARPGARVLYRTADEPDVLAGRLAESLSEMWEFQPARSAELTAQDRSSIYGATWLYVRRD</sequence>